<sequence length="284" mass="30995">MEYASDEEPEIVNADFAFVPTGKFFPAGSAKVVGIRKKPETEPFPAYSDHFEEEMAKEEERKKLAEAQALTRTWVNSQVPSPTRVPLPTSPNSPFTIAPIRSGVLSSSPSASRMPLPTSPTSPFSSAPIGPGMSPYSLPPPPHFVRLPMSPYAFPDPNFVVASRPAPRFMPLRTSSTRSPSARPAVPQAPRQHCVQGGHVFRCFNLHSIQDTAQIGCLGASPYAQTRTEATQHVDVSLTCEKCNDPIVHEYSQCQVQPCGLVVCSDCGTMMQDALKRRNVESRV</sequence>
<feature type="region of interest" description="Disordered" evidence="1">
    <location>
        <begin position="106"/>
        <end position="128"/>
    </location>
</feature>
<dbReference type="EMBL" id="ML976673">
    <property type="protein sequence ID" value="KAF1974920.1"/>
    <property type="molecule type" value="Genomic_DNA"/>
</dbReference>
<reference evidence="2" key="1">
    <citation type="journal article" date="2020" name="Stud. Mycol.">
        <title>101 Dothideomycetes genomes: a test case for predicting lifestyles and emergence of pathogens.</title>
        <authorList>
            <person name="Haridas S."/>
            <person name="Albert R."/>
            <person name="Binder M."/>
            <person name="Bloem J."/>
            <person name="Labutti K."/>
            <person name="Salamov A."/>
            <person name="Andreopoulos B."/>
            <person name="Baker S."/>
            <person name="Barry K."/>
            <person name="Bills G."/>
            <person name="Bluhm B."/>
            <person name="Cannon C."/>
            <person name="Castanera R."/>
            <person name="Culley D."/>
            <person name="Daum C."/>
            <person name="Ezra D."/>
            <person name="Gonzalez J."/>
            <person name="Henrissat B."/>
            <person name="Kuo A."/>
            <person name="Liang C."/>
            <person name="Lipzen A."/>
            <person name="Lutzoni F."/>
            <person name="Magnuson J."/>
            <person name="Mondo S."/>
            <person name="Nolan M."/>
            <person name="Ohm R."/>
            <person name="Pangilinan J."/>
            <person name="Park H.-J."/>
            <person name="Ramirez L."/>
            <person name="Alfaro M."/>
            <person name="Sun H."/>
            <person name="Tritt A."/>
            <person name="Yoshinaga Y."/>
            <person name="Zwiers L.-H."/>
            <person name="Turgeon B."/>
            <person name="Goodwin S."/>
            <person name="Spatafora J."/>
            <person name="Crous P."/>
            <person name="Grigoriev I."/>
        </authorList>
    </citation>
    <scope>NUCLEOTIDE SEQUENCE</scope>
    <source>
        <strain evidence="2">CBS 107.79</strain>
    </source>
</reference>
<name>A0A6A5VDZ3_9PLEO</name>
<dbReference type="AlphaFoldDB" id="A0A6A5VDZ3"/>
<protein>
    <submittedName>
        <fullName evidence="2">Uncharacterized protein</fullName>
    </submittedName>
</protein>
<accession>A0A6A5VDZ3</accession>
<feature type="compositionally biased region" description="Low complexity" evidence="1">
    <location>
        <begin position="115"/>
        <end position="128"/>
    </location>
</feature>
<proteinExistence type="predicted"/>
<evidence type="ECO:0000313" key="3">
    <source>
        <dbReference type="Proteomes" id="UP000800036"/>
    </source>
</evidence>
<evidence type="ECO:0000313" key="2">
    <source>
        <dbReference type="EMBL" id="KAF1974920.1"/>
    </source>
</evidence>
<evidence type="ECO:0000256" key="1">
    <source>
        <dbReference type="SAM" id="MobiDB-lite"/>
    </source>
</evidence>
<organism evidence="2 3">
    <name type="scientific">Bimuria novae-zelandiae CBS 107.79</name>
    <dbReference type="NCBI Taxonomy" id="1447943"/>
    <lineage>
        <taxon>Eukaryota</taxon>
        <taxon>Fungi</taxon>
        <taxon>Dikarya</taxon>
        <taxon>Ascomycota</taxon>
        <taxon>Pezizomycotina</taxon>
        <taxon>Dothideomycetes</taxon>
        <taxon>Pleosporomycetidae</taxon>
        <taxon>Pleosporales</taxon>
        <taxon>Massarineae</taxon>
        <taxon>Didymosphaeriaceae</taxon>
        <taxon>Bimuria</taxon>
    </lineage>
</organism>
<gene>
    <name evidence="2" type="ORF">BU23DRAFT_93173</name>
</gene>
<dbReference type="Proteomes" id="UP000800036">
    <property type="component" value="Unassembled WGS sequence"/>
</dbReference>
<keyword evidence="3" id="KW-1185">Reference proteome</keyword>